<feature type="compositionally biased region" description="Polar residues" evidence="1">
    <location>
        <begin position="1"/>
        <end position="14"/>
    </location>
</feature>
<gene>
    <name evidence="2" type="ORF">EVAR_19030_1</name>
</gene>
<dbReference type="Proteomes" id="UP000299102">
    <property type="component" value="Unassembled WGS sequence"/>
</dbReference>
<comment type="caution">
    <text evidence="2">The sequence shown here is derived from an EMBL/GenBank/DDBJ whole genome shotgun (WGS) entry which is preliminary data.</text>
</comment>
<evidence type="ECO:0000256" key="1">
    <source>
        <dbReference type="SAM" id="MobiDB-lite"/>
    </source>
</evidence>
<accession>A0A4C1V7H5</accession>
<proteinExistence type="predicted"/>
<dbReference type="EMBL" id="BGZK01000291">
    <property type="protein sequence ID" value="GBP34639.1"/>
    <property type="molecule type" value="Genomic_DNA"/>
</dbReference>
<evidence type="ECO:0000313" key="3">
    <source>
        <dbReference type="Proteomes" id="UP000299102"/>
    </source>
</evidence>
<sequence>MHSSPRPFLTSSTVPRRRRAPPPAPPPAPASNYQRKMRKAEIFPYIADVSAPRGCLRVTAERTPRKKNVYSIAGFMYYSAVGSKMQRKGLKALDFKSTMVTQHGFRAANEPCHQRSDNDATDDLTYSVRHGSRGESKVRDHRSEIKRTRKDTPKQWVMKTSHNHYFELNMPQRPKQAILQYHFNNSEFRLAAFKSKTAQVSPRLLRGPVIAEFKFKARIPLIKPSRGGVYSTIVGHSDACELGTTVSSQVDSKPTADFLTTNNKPTGLLSKWDTVSHRVHLTVALIYGRSRRVERGPARGQNIAPRGATRSERDELISDPIAISDTREISDIYRKGVVPFERRAINNLVPTESGYFRALVIVYRGISLPPAAWRRARGRAAGGRATGGAEVEGADLVCSRHVPVSIRSTPRRRCELKRLGGLVRTPSKEISKFSYGMAERKILLMVFFWASTVHRMPGSTVVFADVYLGRKLFAAGQAYVAHS</sequence>
<name>A0A4C1V7H5_EUMVA</name>
<protein>
    <submittedName>
        <fullName evidence="2">Uncharacterized protein</fullName>
    </submittedName>
</protein>
<dbReference type="OrthoDB" id="416437at2759"/>
<keyword evidence="3" id="KW-1185">Reference proteome</keyword>
<feature type="region of interest" description="Disordered" evidence="1">
    <location>
        <begin position="110"/>
        <end position="139"/>
    </location>
</feature>
<reference evidence="2 3" key="1">
    <citation type="journal article" date="2019" name="Commun. Biol.">
        <title>The bagworm genome reveals a unique fibroin gene that provides high tensile strength.</title>
        <authorList>
            <person name="Kono N."/>
            <person name="Nakamura H."/>
            <person name="Ohtoshi R."/>
            <person name="Tomita M."/>
            <person name="Numata K."/>
            <person name="Arakawa K."/>
        </authorList>
    </citation>
    <scope>NUCLEOTIDE SEQUENCE [LARGE SCALE GENOMIC DNA]</scope>
</reference>
<feature type="region of interest" description="Disordered" evidence="1">
    <location>
        <begin position="1"/>
        <end position="34"/>
    </location>
</feature>
<evidence type="ECO:0000313" key="2">
    <source>
        <dbReference type="EMBL" id="GBP34639.1"/>
    </source>
</evidence>
<organism evidence="2 3">
    <name type="scientific">Eumeta variegata</name>
    <name type="common">Bagworm moth</name>
    <name type="synonym">Eumeta japonica</name>
    <dbReference type="NCBI Taxonomy" id="151549"/>
    <lineage>
        <taxon>Eukaryota</taxon>
        <taxon>Metazoa</taxon>
        <taxon>Ecdysozoa</taxon>
        <taxon>Arthropoda</taxon>
        <taxon>Hexapoda</taxon>
        <taxon>Insecta</taxon>
        <taxon>Pterygota</taxon>
        <taxon>Neoptera</taxon>
        <taxon>Endopterygota</taxon>
        <taxon>Lepidoptera</taxon>
        <taxon>Glossata</taxon>
        <taxon>Ditrysia</taxon>
        <taxon>Tineoidea</taxon>
        <taxon>Psychidae</taxon>
        <taxon>Oiketicinae</taxon>
        <taxon>Eumeta</taxon>
    </lineage>
</organism>
<dbReference type="AlphaFoldDB" id="A0A4C1V7H5"/>